<reference evidence="3" key="1">
    <citation type="submission" date="2019-05" db="EMBL/GenBank/DDBJ databases">
        <title>Flavobacterium profundi sp. nov., isolated from a deep-sea seamount.</title>
        <authorList>
            <person name="Zhang D.-C."/>
        </authorList>
    </citation>
    <scope>NUCLEOTIDE SEQUENCE [LARGE SCALE GENOMIC DNA]</scope>
    <source>
        <strain evidence="3">EC11</strain>
    </source>
</reference>
<evidence type="ECO:0000259" key="1">
    <source>
        <dbReference type="Pfam" id="PF03412"/>
    </source>
</evidence>
<dbReference type="EMBL" id="VEVQ02000004">
    <property type="protein sequence ID" value="NHN25548.1"/>
    <property type="molecule type" value="Genomic_DNA"/>
</dbReference>
<evidence type="ECO:0000313" key="3">
    <source>
        <dbReference type="Proteomes" id="UP000817854"/>
    </source>
</evidence>
<reference evidence="2 3" key="3">
    <citation type="submission" date="2020-02" db="EMBL/GenBank/DDBJ databases">
        <title>Flavobacterium profundi sp. nov., isolated from a deep-sea seamount.</title>
        <authorList>
            <person name="Zhang D.-C."/>
        </authorList>
    </citation>
    <scope>NUCLEOTIDE SEQUENCE [LARGE SCALE GENOMIC DNA]</scope>
    <source>
        <strain evidence="2 3">EC11</strain>
    </source>
</reference>
<keyword evidence="3" id="KW-1185">Reference proteome</keyword>
<reference evidence="2 3" key="2">
    <citation type="submission" date="2019-05" db="EMBL/GenBank/DDBJ databases">
        <authorList>
            <person name="Lianzixin W."/>
        </authorList>
    </citation>
    <scope>NUCLEOTIDE SEQUENCE [LARGE SCALE GENOMIC DNA]</scope>
    <source>
        <strain evidence="2 3">EC11</strain>
    </source>
</reference>
<dbReference type="Proteomes" id="UP000817854">
    <property type="component" value="Unassembled WGS sequence"/>
</dbReference>
<sequence length="176" mass="20175">MSLGTISYYLAKGVLKYNSQLKQQLKNEPELAKQIDELVEESKRVVDEIIENTNKTTTGSGGFFKYNKILSRNMVAQEKNMSFAAACIKQLAKDDGIEISESAIRTITKTTYDGTYADGITIALKKYFKEEKLDIRLMYDPKITDIEMIRNISKDKNSWIAWISPMPDSNTKRNYY</sequence>
<name>A0ABX0IPR7_9FLAO</name>
<organism evidence="2 3">
    <name type="scientific">Flavobacterium jejuense</name>
    <dbReference type="NCBI Taxonomy" id="1544455"/>
    <lineage>
        <taxon>Bacteria</taxon>
        <taxon>Pseudomonadati</taxon>
        <taxon>Bacteroidota</taxon>
        <taxon>Flavobacteriia</taxon>
        <taxon>Flavobacteriales</taxon>
        <taxon>Flavobacteriaceae</taxon>
        <taxon>Flavobacterium</taxon>
    </lineage>
</organism>
<comment type="caution">
    <text evidence="2">The sequence shown here is derived from an EMBL/GenBank/DDBJ whole genome shotgun (WGS) entry which is preliminary data.</text>
</comment>
<dbReference type="InterPro" id="IPR005074">
    <property type="entry name" value="Peptidase_C39"/>
</dbReference>
<accession>A0ABX0IPR7</accession>
<dbReference type="Pfam" id="PF03412">
    <property type="entry name" value="Peptidase_C39"/>
    <property type="match status" value="1"/>
</dbReference>
<protein>
    <recommendedName>
        <fullName evidence="1">Peptidase C39 domain-containing protein</fullName>
    </recommendedName>
</protein>
<gene>
    <name evidence="2" type="ORF">FIA58_007650</name>
</gene>
<proteinExistence type="predicted"/>
<dbReference type="RefSeq" id="WP_140961818.1">
    <property type="nucleotide sequence ID" value="NZ_VEVQ02000004.1"/>
</dbReference>
<evidence type="ECO:0000313" key="2">
    <source>
        <dbReference type="EMBL" id="NHN25548.1"/>
    </source>
</evidence>
<feature type="domain" description="Peptidase C39" evidence="1">
    <location>
        <begin position="73"/>
        <end position="127"/>
    </location>
</feature>